<dbReference type="SUPFAM" id="SSF57903">
    <property type="entry name" value="FYVE/PHD zinc finger"/>
    <property type="match status" value="1"/>
</dbReference>
<dbReference type="InterPro" id="IPR001965">
    <property type="entry name" value="Znf_PHD"/>
</dbReference>
<evidence type="ECO:0000256" key="1">
    <source>
        <dbReference type="ARBA" id="ARBA00022723"/>
    </source>
</evidence>
<evidence type="ECO:0000256" key="4">
    <source>
        <dbReference type="SAM" id="Coils"/>
    </source>
</evidence>
<dbReference type="AlphaFoldDB" id="A0AAV1KPP8"/>
<dbReference type="Proteomes" id="UP001314205">
    <property type="component" value="Unassembled WGS sequence"/>
</dbReference>
<evidence type="ECO:0000256" key="3">
    <source>
        <dbReference type="ARBA" id="ARBA00022833"/>
    </source>
</evidence>
<keyword evidence="4" id="KW-0175">Coiled coil</keyword>
<dbReference type="GO" id="GO:0008270">
    <property type="term" value="F:zinc ion binding"/>
    <property type="evidence" value="ECO:0007669"/>
    <property type="project" value="UniProtKB-KW"/>
</dbReference>
<evidence type="ECO:0000313" key="7">
    <source>
        <dbReference type="Proteomes" id="UP001314205"/>
    </source>
</evidence>
<keyword evidence="1" id="KW-0479">Metal-binding</keyword>
<protein>
    <recommendedName>
        <fullName evidence="5">Zinc finger PHD-type domain-containing protein</fullName>
    </recommendedName>
</protein>
<dbReference type="Gene3D" id="3.30.40.10">
    <property type="entry name" value="Zinc/RING finger domain, C3HC4 (zinc finger)"/>
    <property type="match status" value="1"/>
</dbReference>
<dbReference type="InterPro" id="IPR011011">
    <property type="entry name" value="Znf_FYVE_PHD"/>
</dbReference>
<dbReference type="InterPro" id="IPR013083">
    <property type="entry name" value="Znf_RING/FYVE/PHD"/>
</dbReference>
<sequence>MNACNGGCNKPLKAKEKISCSQTNCKKQFHYFCVQLTSAKKPSNWKCPDCIQEMSSNQRNKIKNCTPGKNSLSKDINESLDERQNVTFTRGNTLNNSFVEETVNLRSAVRNILHEEIRDIVRAAISEEFSILRKELRSCEDSLSFLNNKFEEMKNNVEACVEMNKTIQLENNLLQRKVNDLESRLSVIEQDSRQNNIEIHCLPEHRQENLVNTLMQISKVVSFPLTETDIVACNRVQKQNPASKVPKTVICRFVSKLKRDNLLAAVYKYNKSHPKAKLNTKLLGFGDVESAVYISEHLTQANKSLHAATRIWAKENNYKYVWIKNGRIFVRKDDEHPAKVILHQFTLKSLN</sequence>
<dbReference type="InterPro" id="IPR057251">
    <property type="entry name" value="FP_C"/>
</dbReference>
<reference evidence="6 7" key="1">
    <citation type="submission" date="2023-11" db="EMBL/GenBank/DDBJ databases">
        <authorList>
            <person name="Hedman E."/>
            <person name="Englund M."/>
            <person name="Stromberg M."/>
            <person name="Nyberg Akerstrom W."/>
            <person name="Nylinder S."/>
            <person name="Jareborg N."/>
            <person name="Kallberg Y."/>
            <person name="Kronander E."/>
        </authorList>
    </citation>
    <scope>NUCLEOTIDE SEQUENCE [LARGE SCALE GENOMIC DNA]</scope>
</reference>
<organism evidence="6 7">
    <name type="scientific">Parnassius mnemosyne</name>
    <name type="common">clouded apollo</name>
    <dbReference type="NCBI Taxonomy" id="213953"/>
    <lineage>
        <taxon>Eukaryota</taxon>
        <taxon>Metazoa</taxon>
        <taxon>Ecdysozoa</taxon>
        <taxon>Arthropoda</taxon>
        <taxon>Hexapoda</taxon>
        <taxon>Insecta</taxon>
        <taxon>Pterygota</taxon>
        <taxon>Neoptera</taxon>
        <taxon>Endopterygota</taxon>
        <taxon>Lepidoptera</taxon>
        <taxon>Glossata</taxon>
        <taxon>Ditrysia</taxon>
        <taxon>Papilionoidea</taxon>
        <taxon>Papilionidae</taxon>
        <taxon>Parnassiinae</taxon>
        <taxon>Parnassini</taxon>
        <taxon>Parnassius</taxon>
        <taxon>Driopa</taxon>
    </lineage>
</organism>
<evidence type="ECO:0000313" key="6">
    <source>
        <dbReference type="EMBL" id="CAK1584998.1"/>
    </source>
</evidence>
<dbReference type="SMART" id="SM00249">
    <property type="entry name" value="PHD"/>
    <property type="match status" value="1"/>
</dbReference>
<feature type="coiled-coil region" evidence="4">
    <location>
        <begin position="136"/>
        <end position="191"/>
    </location>
</feature>
<proteinExistence type="predicted"/>
<feature type="domain" description="Zinc finger PHD-type" evidence="5">
    <location>
        <begin position="3"/>
        <end position="51"/>
    </location>
</feature>
<dbReference type="EMBL" id="CAVLGL010000068">
    <property type="protein sequence ID" value="CAK1584998.1"/>
    <property type="molecule type" value="Genomic_DNA"/>
</dbReference>
<evidence type="ECO:0000259" key="5">
    <source>
        <dbReference type="SMART" id="SM00249"/>
    </source>
</evidence>
<accession>A0AAV1KPP8</accession>
<dbReference type="Pfam" id="PF25298">
    <property type="entry name" value="Baculo_FP_2nd"/>
    <property type="match status" value="1"/>
</dbReference>
<keyword evidence="7" id="KW-1185">Reference proteome</keyword>
<name>A0AAV1KPP8_9NEOP</name>
<keyword evidence="3" id="KW-0862">Zinc</keyword>
<keyword evidence="2" id="KW-0863">Zinc-finger</keyword>
<evidence type="ECO:0000256" key="2">
    <source>
        <dbReference type="ARBA" id="ARBA00022771"/>
    </source>
</evidence>
<comment type="caution">
    <text evidence="6">The sequence shown here is derived from an EMBL/GenBank/DDBJ whole genome shotgun (WGS) entry which is preliminary data.</text>
</comment>
<gene>
    <name evidence="6" type="ORF">PARMNEM_LOCUS6145</name>
</gene>
<dbReference type="Gene3D" id="3.30.70.1820">
    <property type="entry name" value="L1 transposable element, RRM domain"/>
    <property type="match status" value="1"/>
</dbReference>